<dbReference type="AlphaFoldDB" id="A0A2W4ZLH9"/>
<dbReference type="FunFam" id="3.40.50.720:FF:000702">
    <property type="entry name" value="NADH dehydrogenase (Ubiquinone)"/>
    <property type="match status" value="1"/>
</dbReference>
<dbReference type="PANTHER" id="PTHR12126:SF11">
    <property type="entry name" value="NADH DEHYDROGENASE [UBIQUINONE] 1 ALPHA SUBCOMPLEX SUBUNIT 9, MITOCHONDRIAL"/>
    <property type="match status" value="1"/>
</dbReference>
<name>A0A2W4ZLH9_9BACT</name>
<dbReference type="SUPFAM" id="SSF51735">
    <property type="entry name" value="NAD(P)-binding Rossmann-fold domains"/>
    <property type="match status" value="1"/>
</dbReference>
<dbReference type="InterPro" id="IPR001509">
    <property type="entry name" value="Epimerase_deHydtase"/>
</dbReference>
<evidence type="ECO:0000313" key="3">
    <source>
        <dbReference type="Proteomes" id="UP000249557"/>
    </source>
</evidence>
<dbReference type="Proteomes" id="UP000249557">
    <property type="component" value="Unassembled WGS sequence"/>
</dbReference>
<feature type="domain" description="NAD-dependent epimerase/dehydratase" evidence="1">
    <location>
        <begin position="10"/>
        <end position="216"/>
    </location>
</feature>
<gene>
    <name evidence="2" type="ORF">DI626_11105</name>
</gene>
<evidence type="ECO:0000313" key="2">
    <source>
        <dbReference type="EMBL" id="PZO80899.1"/>
    </source>
</evidence>
<organism evidence="2 3">
    <name type="scientific">Micavibrio aeruginosavorus</name>
    <dbReference type="NCBI Taxonomy" id="349221"/>
    <lineage>
        <taxon>Bacteria</taxon>
        <taxon>Pseudomonadati</taxon>
        <taxon>Bdellovibrionota</taxon>
        <taxon>Bdellovibrionia</taxon>
        <taxon>Bdellovibrionales</taxon>
        <taxon>Pseudobdellovibrionaceae</taxon>
        <taxon>Micavibrio</taxon>
    </lineage>
</organism>
<dbReference type="InterPro" id="IPR036291">
    <property type="entry name" value="NAD(P)-bd_dom_sf"/>
</dbReference>
<reference evidence="2 3" key="1">
    <citation type="submission" date="2017-08" db="EMBL/GenBank/DDBJ databases">
        <title>Infants hospitalized years apart are colonized by the same room-sourced microbial strains.</title>
        <authorList>
            <person name="Brooks B."/>
            <person name="Olm M.R."/>
            <person name="Firek B.A."/>
            <person name="Baker R."/>
            <person name="Thomas B.C."/>
            <person name="Morowitz M.J."/>
            <person name="Banfield J.F."/>
        </authorList>
    </citation>
    <scope>NUCLEOTIDE SEQUENCE [LARGE SCALE GENOMIC DNA]</scope>
    <source>
        <strain evidence="2">S2_018_000_R2_104</strain>
    </source>
</reference>
<dbReference type="InterPro" id="IPR051207">
    <property type="entry name" value="ComplexI_NDUFA9_subunit"/>
</dbReference>
<dbReference type="Gene3D" id="3.40.50.720">
    <property type="entry name" value="NAD(P)-binding Rossmann-like Domain"/>
    <property type="match status" value="1"/>
</dbReference>
<comment type="caution">
    <text evidence="2">The sequence shown here is derived from an EMBL/GenBank/DDBJ whole genome shotgun (WGS) entry which is preliminary data.</text>
</comment>
<dbReference type="EMBL" id="QFNK01000319">
    <property type="protein sequence ID" value="PZO80899.1"/>
    <property type="molecule type" value="Genomic_DNA"/>
</dbReference>
<dbReference type="PANTHER" id="PTHR12126">
    <property type="entry name" value="NADH-UBIQUINONE OXIDOREDUCTASE 39 KDA SUBUNIT-RELATED"/>
    <property type="match status" value="1"/>
</dbReference>
<sequence>MTTYIYKQACVFGGTGFIGRQVVRELAKKGYIVKVASRAPASAYFLKTAGNVGQIVPVFCDYSDSDVRKAVRGCEVVVNCIGILAEKSKAAFTKIHTEVPRSIAKACREEKVSRFIHISALGCDQAHSRYAKSKHNGEKAVLENFQSATILRPSVVFGPEDNFFNMFARLSVVMPFLPLIGGGETKLQPVYVGDVADAVMAAIENPASAGEIYELGGPDVLSFRDIYQTLFEHTARPRLLVNLPWGIAKLQGSLLSMLPGPLLTADQVETLKTDNVIQPGMPELHDLGIAPTSMASILPSYLSRYKPGGRFGDKKRA</sequence>
<evidence type="ECO:0000259" key="1">
    <source>
        <dbReference type="Pfam" id="PF01370"/>
    </source>
</evidence>
<accession>A0A2W4ZLH9</accession>
<dbReference type="CDD" id="cd05271">
    <property type="entry name" value="NDUFA9_like_SDR_a"/>
    <property type="match status" value="1"/>
</dbReference>
<protein>
    <submittedName>
        <fullName evidence="2">Complex I NDUFA9 subunit family protein</fullName>
    </submittedName>
</protein>
<dbReference type="GO" id="GO:0044877">
    <property type="term" value="F:protein-containing complex binding"/>
    <property type="evidence" value="ECO:0007669"/>
    <property type="project" value="TreeGrafter"/>
</dbReference>
<proteinExistence type="predicted"/>
<dbReference type="Pfam" id="PF01370">
    <property type="entry name" value="Epimerase"/>
    <property type="match status" value="1"/>
</dbReference>